<dbReference type="InterPro" id="IPR036388">
    <property type="entry name" value="WH-like_DNA-bd_sf"/>
</dbReference>
<dbReference type="PANTHER" id="PTHR37318:SF1">
    <property type="entry name" value="BSL7504 PROTEIN"/>
    <property type="match status" value="1"/>
</dbReference>
<keyword evidence="3" id="KW-1185">Reference proteome</keyword>
<dbReference type="SUPFAM" id="SSF46785">
    <property type="entry name" value="Winged helix' DNA-binding domain"/>
    <property type="match status" value="1"/>
</dbReference>
<feature type="domain" description="Winged helix DNA-binding" evidence="1">
    <location>
        <begin position="27"/>
        <end position="103"/>
    </location>
</feature>
<dbReference type="RefSeq" id="WP_372465382.1">
    <property type="nucleotide sequence ID" value="NZ_JACBZP010000001.1"/>
</dbReference>
<evidence type="ECO:0000313" key="2">
    <source>
        <dbReference type="EMBL" id="NYI67174.1"/>
    </source>
</evidence>
<dbReference type="PANTHER" id="PTHR37318">
    <property type="entry name" value="BSL7504 PROTEIN"/>
    <property type="match status" value="1"/>
</dbReference>
<organism evidence="2 3">
    <name type="scientific">Spelaeicoccus albus</name>
    <dbReference type="NCBI Taxonomy" id="1280376"/>
    <lineage>
        <taxon>Bacteria</taxon>
        <taxon>Bacillati</taxon>
        <taxon>Actinomycetota</taxon>
        <taxon>Actinomycetes</taxon>
        <taxon>Micrococcales</taxon>
        <taxon>Brevibacteriaceae</taxon>
        <taxon>Spelaeicoccus</taxon>
    </lineage>
</organism>
<dbReference type="InterPro" id="IPR011991">
    <property type="entry name" value="ArsR-like_HTH"/>
</dbReference>
<keyword evidence="2" id="KW-0238">DNA-binding</keyword>
<sequence>MAADSEVPAAGADAPAALDPVIHAPARLRIMASLAGLADGDTIKFPRLQKVLGMTGGNLITHIRKLEGAGYVRSEKAGRTTTLSLTDSGRAAFHAYRQSLRDLLGSD</sequence>
<gene>
    <name evidence="2" type="ORF">BJY26_001480</name>
</gene>
<protein>
    <submittedName>
        <fullName evidence="2">DNA-binding MarR family transcriptional regulator</fullName>
    </submittedName>
</protein>
<accession>A0A7Z0AA17</accession>
<evidence type="ECO:0000313" key="3">
    <source>
        <dbReference type="Proteomes" id="UP000539111"/>
    </source>
</evidence>
<dbReference type="EMBL" id="JACBZP010000001">
    <property type="protein sequence ID" value="NYI67174.1"/>
    <property type="molecule type" value="Genomic_DNA"/>
</dbReference>
<dbReference type="GO" id="GO:0003677">
    <property type="term" value="F:DNA binding"/>
    <property type="evidence" value="ECO:0007669"/>
    <property type="project" value="UniProtKB-KW"/>
</dbReference>
<dbReference type="Proteomes" id="UP000539111">
    <property type="component" value="Unassembled WGS sequence"/>
</dbReference>
<dbReference type="Gene3D" id="1.10.10.10">
    <property type="entry name" value="Winged helix-like DNA-binding domain superfamily/Winged helix DNA-binding domain"/>
    <property type="match status" value="1"/>
</dbReference>
<name>A0A7Z0AA17_9MICO</name>
<dbReference type="InterPro" id="IPR036390">
    <property type="entry name" value="WH_DNA-bd_sf"/>
</dbReference>
<dbReference type="AlphaFoldDB" id="A0A7Z0AA17"/>
<comment type="caution">
    <text evidence="2">The sequence shown here is derived from an EMBL/GenBank/DDBJ whole genome shotgun (WGS) entry which is preliminary data.</text>
</comment>
<evidence type="ECO:0000259" key="1">
    <source>
        <dbReference type="Pfam" id="PF13601"/>
    </source>
</evidence>
<proteinExistence type="predicted"/>
<reference evidence="2 3" key="1">
    <citation type="submission" date="2020-07" db="EMBL/GenBank/DDBJ databases">
        <title>Sequencing the genomes of 1000 actinobacteria strains.</title>
        <authorList>
            <person name="Klenk H.-P."/>
        </authorList>
    </citation>
    <scope>NUCLEOTIDE SEQUENCE [LARGE SCALE GENOMIC DNA]</scope>
    <source>
        <strain evidence="2 3">DSM 26341</strain>
    </source>
</reference>
<dbReference type="CDD" id="cd00090">
    <property type="entry name" value="HTH_ARSR"/>
    <property type="match status" value="1"/>
</dbReference>
<dbReference type="Pfam" id="PF13601">
    <property type="entry name" value="HTH_34"/>
    <property type="match status" value="1"/>
</dbReference>
<dbReference type="InterPro" id="IPR027395">
    <property type="entry name" value="WH_DNA-bd_dom"/>
</dbReference>